<dbReference type="RefSeq" id="WP_342592886.1">
    <property type="nucleotide sequence ID" value="NZ_BAAAJY010000004.1"/>
</dbReference>
<dbReference type="PANTHER" id="PTHR35145">
    <property type="entry name" value="CYTOPLASMIC PROTEIN-RELATED"/>
    <property type="match status" value="1"/>
</dbReference>
<keyword evidence="2" id="KW-1185">Reference proteome</keyword>
<sequence length="128" mass="14493">MEYELWRTLCLDMPGAYEDFPFGEEAAVYKVAGRDRSKSKMFGLLMLRSGVVSLNLKCDPALAEQLRAANPQINPGYHMNKKHWNTVTPGLDAEMMRDLIEDSYDLVVASLPRTEREALGWKGLVERG</sequence>
<dbReference type="Gene3D" id="3.90.1150.30">
    <property type="match status" value="1"/>
</dbReference>
<comment type="caution">
    <text evidence="1">The sequence shown here is derived from an EMBL/GenBank/DDBJ whole genome shotgun (WGS) entry which is preliminary data.</text>
</comment>
<gene>
    <name evidence="1" type="ORF">JOF47_004278</name>
</gene>
<dbReference type="Pfam" id="PF04237">
    <property type="entry name" value="YjbR"/>
    <property type="match status" value="1"/>
</dbReference>
<dbReference type="SUPFAM" id="SSF142906">
    <property type="entry name" value="YjbR-like"/>
    <property type="match status" value="1"/>
</dbReference>
<reference evidence="1 2" key="1">
    <citation type="submission" date="2021-03" db="EMBL/GenBank/DDBJ databases">
        <title>Sequencing the genomes of 1000 actinobacteria strains.</title>
        <authorList>
            <person name="Klenk H.-P."/>
        </authorList>
    </citation>
    <scope>NUCLEOTIDE SEQUENCE [LARGE SCALE GENOMIC DNA]</scope>
    <source>
        <strain evidence="1 2">DSM 15797</strain>
    </source>
</reference>
<keyword evidence="1" id="KW-0238">DNA-binding</keyword>
<protein>
    <submittedName>
        <fullName evidence="1">DNA-binding protein (MmcQ/YjbR family)</fullName>
    </submittedName>
</protein>
<dbReference type="EMBL" id="JAGIOF010000004">
    <property type="protein sequence ID" value="MBP2388705.1"/>
    <property type="molecule type" value="Genomic_DNA"/>
</dbReference>
<organism evidence="1 2">
    <name type="scientific">Paeniglutamicibacter kerguelensis</name>
    <dbReference type="NCBI Taxonomy" id="254788"/>
    <lineage>
        <taxon>Bacteria</taxon>
        <taxon>Bacillati</taxon>
        <taxon>Actinomycetota</taxon>
        <taxon>Actinomycetes</taxon>
        <taxon>Micrococcales</taxon>
        <taxon>Micrococcaceae</taxon>
        <taxon>Paeniglutamicibacter</taxon>
    </lineage>
</organism>
<name>A0ABS4XJU1_9MICC</name>
<dbReference type="Proteomes" id="UP001296993">
    <property type="component" value="Unassembled WGS sequence"/>
</dbReference>
<dbReference type="InterPro" id="IPR058532">
    <property type="entry name" value="YjbR/MT2646/Rv2570-like"/>
</dbReference>
<evidence type="ECO:0000313" key="1">
    <source>
        <dbReference type="EMBL" id="MBP2388705.1"/>
    </source>
</evidence>
<proteinExistence type="predicted"/>
<dbReference type="InterPro" id="IPR038056">
    <property type="entry name" value="YjbR-like_sf"/>
</dbReference>
<dbReference type="InterPro" id="IPR007351">
    <property type="entry name" value="YjbR"/>
</dbReference>
<accession>A0ABS4XJU1</accession>
<evidence type="ECO:0000313" key="2">
    <source>
        <dbReference type="Proteomes" id="UP001296993"/>
    </source>
</evidence>
<dbReference type="PANTHER" id="PTHR35145:SF1">
    <property type="entry name" value="CYTOPLASMIC PROTEIN"/>
    <property type="match status" value="1"/>
</dbReference>
<dbReference type="GO" id="GO:0003677">
    <property type="term" value="F:DNA binding"/>
    <property type="evidence" value="ECO:0007669"/>
    <property type="project" value="UniProtKB-KW"/>
</dbReference>